<keyword evidence="16" id="KW-1185">Reference proteome</keyword>
<dbReference type="STRING" id="1121922.GCA_000428905_01392"/>
<dbReference type="OrthoDB" id="176248at2"/>
<keyword evidence="2 9" id="KW-0813">Transport</keyword>
<sequence>MKKVVLALLISSSPIIVGNALAQTSVPEASSGEDSSQEVKALPETIIVTGSRLRQAELISAAPVTILNRTDIDATGAQSIGELLRELPVASPSTSESGGRGNDGSATVALRGLSAVNTLVLLNGRRILSSNAGGTVDLNGIPFEAVKRVEVLQNGASAIYGTDAVAGVVNIIMRRDFDGLMFKAGTGVSSRGDLPMIDLSATFGQYNGRSGFVFNASFRKSDGNRIADRPVSLDPDWRNVGGRNFRDSAPLSTAFLGLDPTDPSRALIIRDGVSRADSLDDFRDYSFPATGTPISVGNDGVNYFEFESSASEISTLNLWFSAHHQITDDIKGFVETSFNNRKSLGYFAPDYFIFSNNVIVSENNDFNTFGVDLASARTLLEVERNGTPRKKDVDSRLYRIVAGLEGELGSDWNWEVSGNYQTLDLNNDGGRTLERSRLQRAAGDSDICRATAGCLPIDLFGATGSVTDGMINSITADRFTRINSSLLSLVGNISGRLLTLPAGDLNVSVGSEYREEDFSEVRDNAPDKRIPSPPFEPTTRKVSEIYAEVGIPILRGVPLIYSLDIDAAVRYSDYNDFGTTTNPQAQIKWRPYSDLLFRGSWSSAFRAPNFTEANTTQQRSFRPVNDPCATANFANFPGCNNRISEVNTSTPIVTGGNPDLKPETAISITAGFVLTPESIPNFTFTTDFYQIEKSDIIGVADPEYIVEQNASGLSYAAAVLRSPVNNSITDIISVRENLLTLELRGVDVGLEYTVPEQSWGKLNLRTDITYLDSYKQSPAPDVAPEERTGTYTTAIGTLAKWRSSGRATWSLEQWMVSYGYRYVDGVVNEASLLVNGEHLNADSYVQHDILASYYLPDSDMKLTVGIENVTDEMPPFLEGNYFNGFDNLSFSSRGRFFFGRIQVNF</sequence>
<feature type="domain" description="TonB-dependent receptor plug" evidence="14">
    <location>
        <begin position="61"/>
        <end position="168"/>
    </location>
</feature>
<dbReference type="SUPFAM" id="SSF56935">
    <property type="entry name" value="Porins"/>
    <property type="match status" value="1"/>
</dbReference>
<evidence type="ECO:0000256" key="12">
    <source>
        <dbReference type="SAM" id="SignalP"/>
    </source>
</evidence>
<dbReference type="PANTHER" id="PTHR47234:SF2">
    <property type="entry name" value="TONB-DEPENDENT RECEPTOR"/>
    <property type="match status" value="1"/>
</dbReference>
<gene>
    <name evidence="15" type="ORF">GPAL_0867</name>
</gene>
<keyword evidence="7 9" id="KW-0472">Membrane</keyword>
<feature type="signal peptide" evidence="12">
    <location>
        <begin position="1"/>
        <end position="22"/>
    </location>
</feature>
<evidence type="ECO:0000256" key="1">
    <source>
        <dbReference type="ARBA" id="ARBA00004571"/>
    </source>
</evidence>
<dbReference type="PANTHER" id="PTHR47234">
    <property type="match status" value="1"/>
</dbReference>
<keyword evidence="8 9" id="KW-0998">Cell outer membrane</keyword>
<evidence type="ECO:0000256" key="11">
    <source>
        <dbReference type="RuleBase" id="RU003357"/>
    </source>
</evidence>
<protein>
    <submittedName>
        <fullName evidence="15">Iron complex outermembrane recepter protein</fullName>
    </submittedName>
</protein>
<dbReference type="EMBL" id="BAEQ01000016">
    <property type="protein sequence ID" value="GAC27747.1"/>
    <property type="molecule type" value="Genomic_DNA"/>
</dbReference>
<dbReference type="Gene3D" id="2.170.130.10">
    <property type="entry name" value="TonB-dependent receptor, plug domain"/>
    <property type="match status" value="1"/>
</dbReference>
<feature type="domain" description="TonB-dependent receptor-like beta-barrel" evidence="13">
    <location>
        <begin position="351"/>
        <end position="869"/>
    </location>
</feature>
<dbReference type="RefSeq" id="WP_006009526.1">
    <property type="nucleotide sequence ID" value="NZ_BAEQ01000016.1"/>
</dbReference>
<proteinExistence type="inferred from homology"/>
<evidence type="ECO:0000256" key="8">
    <source>
        <dbReference type="ARBA" id="ARBA00023237"/>
    </source>
</evidence>
<accession>K6ZBK7</accession>
<dbReference type="AlphaFoldDB" id="K6ZBK7"/>
<evidence type="ECO:0000256" key="10">
    <source>
        <dbReference type="PROSITE-ProRule" id="PRU10143"/>
    </source>
</evidence>
<dbReference type="Pfam" id="PF07715">
    <property type="entry name" value="Plug"/>
    <property type="match status" value="1"/>
</dbReference>
<evidence type="ECO:0000259" key="13">
    <source>
        <dbReference type="Pfam" id="PF00593"/>
    </source>
</evidence>
<dbReference type="InterPro" id="IPR036942">
    <property type="entry name" value="Beta-barrel_TonB_sf"/>
</dbReference>
<keyword evidence="3 9" id="KW-1134">Transmembrane beta strand</keyword>
<name>K6ZBK7_9ALTE</name>
<evidence type="ECO:0000256" key="7">
    <source>
        <dbReference type="ARBA" id="ARBA00023136"/>
    </source>
</evidence>
<keyword evidence="5 12" id="KW-0732">Signal</keyword>
<evidence type="ECO:0000256" key="4">
    <source>
        <dbReference type="ARBA" id="ARBA00022692"/>
    </source>
</evidence>
<organism evidence="15 16">
    <name type="scientific">Brumicola pallidula DSM 14239 = ACAM 615</name>
    <dbReference type="NCBI Taxonomy" id="1121922"/>
    <lineage>
        <taxon>Bacteria</taxon>
        <taxon>Pseudomonadati</taxon>
        <taxon>Pseudomonadota</taxon>
        <taxon>Gammaproteobacteria</taxon>
        <taxon>Alteromonadales</taxon>
        <taxon>Alteromonadaceae</taxon>
        <taxon>Brumicola</taxon>
    </lineage>
</organism>
<dbReference type="Proteomes" id="UP000006251">
    <property type="component" value="Unassembled WGS sequence"/>
</dbReference>
<feature type="chain" id="PRO_5003898240" evidence="12">
    <location>
        <begin position="23"/>
        <end position="905"/>
    </location>
</feature>
<evidence type="ECO:0000256" key="3">
    <source>
        <dbReference type="ARBA" id="ARBA00022452"/>
    </source>
</evidence>
<dbReference type="Gene3D" id="2.40.170.20">
    <property type="entry name" value="TonB-dependent receptor, beta-barrel domain"/>
    <property type="match status" value="1"/>
</dbReference>
<comment type="similarity">
    <text evidence="9 11">Belongs to the TonB-dependent receptor family.</text>
</comment>
<dbReference type="InterPro" id="IPR037066">
    <property type="entry name" value="Plug_dom_sf"/>
</dbReference>
<evidence type="ECO:0000256" key="6">
    <source>
        <dbReference type="ARBA" id="ARBA00023077"/>
    </source>
</evidence>
<evidence type="ECO:0000313" key="16">
    <source>
        <dbReference type="Proteomes" id="UP000006251"/>
    </source>
</evidence>
<dbReference type="GO" id="GO:0009279">
    <property type="term" value="C:cell outer membrane"/>
    <property type="evidence" value="ECO:0007669"/>
    <property type="project" value="UniProtKB-SubCell"/>
</dbReference>
<comment type="subcellular location">
    <subcellularLocation>
        <location evidence="1 9">Cell outer membrane</location>
        <topology evidence="1 9">Multi-pass membrane protein</topology>
    </subcellularLocation>
</comment>
<evidence type="ECO:0000259" key="14">
    <source>
        <dbReference type="Pfam" id="PF07715"/>
    </source>
</evidence>
<comment type="caution">
    <text evidence="15">The sequence shown here is derived from an EMBL/GenBank/DDBJ whole genome shotgun (WGS) entry which is preliminary data.</text>
</comment>
<dbReference type="InterPro" id="IPR039426">
    <property type="entry name" value="TonB-dep_rcpt-like"/>
</dbReference>
<keyword evidence="6 10" id="KW-0798">TonB box</keyword>
<evidence type="ECO:0000256" key="9">
    <source>
        <dbReference type="PROSITE-ProRule" id="PRU01360"/>
    </source>
</evidence>
<reference evidence="16" key="1">
    <citation type="journal article" date="2014" name="Environ. Microbiol.">
        <title>Comparative genomics of the marine bacterial genus Glaciecola reveals the high degree of genomic diversity and genomic characteristic for cold adaptation.</title>
        <authorList>
            <person name="Qin Q.L."/>
            <person name="Xie B.B."/>
            <person name="Yu Y."/>
            <person name="Shu Y.L."/>
            <person name="Rong J.C."/>
            <person name="Zhang Y.J."/>
            <person name="Zhao D.L."/>
            <person name="Chen X.L."/>
            <person name="Zhang X.Y."/>
            <person name="Chen B."/>
            <person name="Zhou B.C."/>
            <person name="Zhang Y.Z."/>
        </authorList>
    </citation>
    <scope>NUCLEOTIDE SEQUENCE [LARGE SCALE GENOMIC DNA]</scope>
    <source>
        <strain evidence="16">ACAM 615</strain>
    </source>
</reference>
<dbReference type="PROSITE" id="PS52016">
    <property type="entry name" value="TONB_DEPENDENT_REC_3"/>
    <property type="match status" value="1"/>
</dbReference>
<dbReference type="PROSITE" id="PS00430">
    <property type="entry name" value="TONB_DEPENDENT_REC_1"/>
    <property type="match status" value="1"/>
</dbReference>
<dbReference type="Pfam" id="PF00593">
    <property type="entry name" value="TonB_dep_Rec_b-barrel"/>
    <property type="match status" value="1"/>
</dbReference>
<keyword evidence="4 9" id="KW-0812">Transmembrane</keyword>
<evidence type="ECO:0000313" key="15">
    <source>
        <dbReference type="EMBL" id="GAC27747.1"/>
    </source>
</evidence>
<evidence type="ECO:0000256" key="2">
    <source>
        <dbReference type="ARBA" id="ARBA00022448"/>
    </source>
</evidence>
<dbReference type="InterPro" id="IPR012910">
    <property type="entry name" value="Plug_dom"/>
</dbReference>
<feature type="short sequence motif" description="TonB box" evidence="10">
    <location>
        <begin position="45"/>
        <end position="51"/>
    </location>
</feature>
<dbReference type="InterPro" id="IPR010916">
    <property type="entry name" value="TonB_box_CS"/>
</dbReference>
<dbReference type="InterPro" id="IPR000531">
    <property type="entry name" value="Beta-barrel_TonB"/>
</dbReference>
<evidence type="ECO:0000256" key="5">
    <source>
        <dbReference type="ARBA" id="ARBA00022729"/>
    </source>
</evidence>